<dbReference type="Proteomes" id="UP001610104">
    <property type="component" value="Unassembled WGS sequence"/>
</dbReference>
<protein>
    <submittedName>
        <fullName evidence="6">Endonuclease</fullName>
    </submittedName>
</protein>
<keyword evidence="3" id="KW-0732">Signal</keyword>
<dbReference type="InterPro" id="IPR026444">
    <property type="entry name" value="Secre_tail"/>
</dbReference>
<keyword evidence="2" id="KW-0540">Nuclease</keyword>
<dbReference type="PANTHER" id="PTHR33607">
    <property type="entry name" value="ENDONUCLEASE-1"/>
    <property type="match status" value="1"/>
</dbReference>
<keyword evidence="7" id="KW-1185">Reference proteome</keyword>
<dbReference type="InterPro" id="IPR007346">
    <property type="entry name" value="Endonuclease-I"/>
</dbReference>
<evidence type="ECO:0000256" key="1">
    <source>
        <dbReference type="ARBA" id="ARBA00006429"/>
    </source>
</evidence>
<evidence type="ECO:0000256" key="4">
    <source>
        <dbReference type="ARBA" id="ARBA00022801"/>
    </source>
</evidence>
<evidence type="ECO:0000256" key="3">
    <source>
        <dbReference type="ARBA" id="ARBA00022729"/>
    </source>
</evidence>
<comment type="similarity">
    <text evidence="1">Belongs to the EndA/NucM nuclease family.</text>
</comment>
<dbReference type="EMBL" id="JBAWKC010000004">
    <property type="protein sequence ID" value="MFH6769695.1"/>
    <property type="molecule type" value="Genomic_DNA"/>
</dbReference>
<evidence type="ECO:0000313" key="7">
    <source>
        <dbReference type="Proteomes" id="UP001610104"/>
    </source>
</evidence>
<gene>
    <name evidence="6" type="ORF">V8G56_13160</name>
</gene>
<keyword evidence="6" id="KW-0255">Endonuclease</keyword>
<dbReference type="PANTHER" id="PTHR33607:SF2">
    <property type="entry name" value="ENDONUCLEASE-1"/>
    <property type="match status" value="1"/>
</dbReference>
<name>A0ABW7MSZ6_9FLAO</name>
<accession>A0ABW7MSZ6</accession>
<dbReference type="InterPro" id="IPR038081">
    <property type="entry name" value="CalX-like_sf"/>
</dbReference>
<dbReference type="NCBIfam" id="TIGR04183">
    <property type="entry name" value="Por_Secre_tail"/>
    <property type="match status" value="1"/>
</dbReference>
<evidence type="ECO:0000256" key="2">
    <source>
        <dbReference type="ARBA" id="ARBA00022722"/>
    </source>
</evidence>
<dbReference type="Pfam" id="PF18962">
    <property type="entry name" value="Por_Secre_tail"/>
    <property type="match status" value="1"/>
</dbReference>
<organism evidence="6 7">
    <name type="scientific">Gaetbulibacter aquiaggeris</name>
    <dbReference type="NCBI Taxonomy" id="1735373"/>
    <lineage>
        <taxon>Bacteria</taxon>
        <taxon>Pseudomonadati</taxon>
        <taxon>Bacteroidota</taxon>
        <taxon>Flavobacteriia</taxon>
        <taxon>Flavobacteriales</taxon>
        <taxon>Flavobacteriaceae</taxon>
        <taxon>Gaetbulibacter</taxon>
    </lineage>
</organism>
<proteinExistence type="inferred from homology"/>
<reference evidence="6 7" key="1">
    <citation type="submission" date="2024-02" db="EMBL/GenBank/DDBJ databases">
        <title>A Gaetbulibacter species isolated from tidal flats and genomic insights of their niches.</title>
        <authorList>
            <person name="Ye Y."/>
        </authorList>
    </citation>
    <scope>NUCLEOTIDE SEQUENCE [LARGE SCALE GENOMIC DNA]</scope>
    <source>
        <strain evidence="6 7">KEM-8</strain>
    </source>
</reference>
<evidence type="ECO:0000313" key="6">
    <source>
        <dbReference type="EMBL" id="MFH6769695.1"/>
    </source>
</evidence>
<dbReference type="InterPro" id="IPR044925">
    <property type="entry name" value="His-Me_finger_sf"/>
</dbReference>
<sequence>MKSQFLFGLFLLISPIVFSQIVINELDCDTPGVDDKEFVELLSDTANFPLDGYVVVFFNGSASGANQSYLALDLDGYETDINGLLLIGSTTVTPFPQYVIAPNLIQNGADAVAIYKADDLDFEEPTTAYVDDTLVDVLLYQTTDTDGTGLIPIFSAFNPSIQIINEGSGNNTNSIQRNTDGSYTVKTPTPRQLNDGSGIVLNGILITLSQISYNEGDTFDIVFTSEQSVTSDLNFTIVFNNGTFNNADYTGNTAITIPNGTNTTSTNITLVDDSFDEGDEEMIIKLSGLPTTFNSLNNNLRIRVVDDDFQIAAFGTPINPTYGIVISTQPIGYYDSLDNKSDAALKQAIQNIIAEEGVVRTQTYADIVDILKEADQNPANSNQVWLVYKEIGRAKLDYQFTSSNIDKWNREHTFPRSRGGFNSIDLDDIADGKEVYWNTTADSLRHGNSDAHALRAVDGPENSSRGNQFYGEYTGPSGTLGKFKGDVARSIFYMAVRYNGLDVVNGYPDGLTGQFGDLATLLEWHRNDPPDDYEMNRNNVVYTWQYNRNPFIDEPDLVEFLWGIHVGDIWSASLGLSDNYETQIKIFPNPTQDGFYLKGIQNETVLDLFSIDGRKIKSFKVDQDIYVNYNLSAGMYLLKITSDRQSSLKKIIIK</sequence>
<dbReference type="RefSeq" id="WP_395438918.1">
    <property type="nucleotide sequence ID" value="NZ_JBAWKC010000004.1"/>
</dbReference>
<keyword evidence="4" id="KW-0378">Hydrolase</keyword>
<dbReference type="SUPFAM" id="SSF141072">
    <property type="entry name" value="CalX-like"/>
    <property type="match status" value="1"/>
</dbReference>
<evidence type="ECO:0000259" key="5">
    <source>
        <dbReference type="Pfam" id="PF18962"/>
    </source>
</evidence>
<dbReference type="Pfam" id="PF04231">
    <property type="entry name" value="Endonuclease_1"/>
    <property type="match status" value="2"/>
</dbReference>
<comment type="caution">
    <text evidence="6">The sequence shown here is derived from an EMBL/GenBank/DDBJ whole genome shotgun (WGS) entry which is preliminary data.</text>
</comment>
<dbReference type="SUPFAM" id="SSF54060">
    <property type="entry name" value="His-Me finger endonucleases"/>
    <property type="match status" value="1"/>
</dbReference>
<dbReference type="Gene3D" id="2.60.40.2030">
    <property type="match status" value="1"/>
</dbReference>
<dbReference type="GO" id="GO:0004519">
    <property type="term" value="F:endonuclease activity"/>
    <property type="evidence" value="ECO:0007669"/>
    <property type="project" value="UniProtKB-KW"/>
</dbReference>
<feature type="domain" description="Secretion system C-terminal sorting" evidence="5">
    <location>
        <begin position="586"/>
        <end position="653"/>
    </location>
</feature>